<dbReference type="Proteomes" id="UP000325243">
    <property type="component" value="Unassembled WGS sequence"/>
</dbReference>
<dbReference type="Pfam" id="PF14016">
    <property type="entry name" value="DUF4232"/>
    <property type="match status" value="1"/>
</dbReference>
<dbReference type="EMBL" id="VSSB01000001">
    <property type="protein sequence ID" value="TYL52695.1"/>
    <property type="molecule type" value="Genomic_DNA"/>
</dbReference>
<dbReference type="AlphaFoldDB" id="A0A5S4VF83"/>
<feature type="domain" description="DUF4232" evidence="3">
    <location>
        <begin position="71"/>
        <end position="153"/>
    </location>
</feature>
<dbReference type="InterPro" id="IPR025326">
    <property type="entry name" value="DUF4232"/>
</dbReference>
<organism evidence="4 5">
    <name type="scientific">Agromyces mariniharenae</name>
    <dbReference type="NCBI Taxonomy" id="2604423"/>
    <lineage>
        <taxon>Bacteria</taxon>
        <taxon>Bacillati</taxon>
        <taxon>Actinomycetota</taxon>
        <taxon>Actinomycetes</taxon>
        <taxon>Micrococcales</taxon>
        <taxon>Microbacteriaceae</taxon>
        <taxon>Agromyces</taxon>
    </lineage>
</organism>
<protein>
    <submittedName>
        <fullName evidence="4">DUF4232 domain-containing protein</fullName>
    </submittedName>
</protein>
<keyword evidence="5" id="KW-1185">Reference proteome</keyword>
<feature type="signal peptide" evidence="2">
    <location>
        <begin position="1"/>
        <end position="25"/>
    </location>
</feature>
<feature type="region of interest" description="Disordered" evidence="1">
    <location>
        <begin position="29"/>
        <end position="51"/>
    </location>
</feature>
<evidence type="ECO:0000256" key="1">
    <source>
        <dbReference type="SAM" id="MobiDB-lite"/>
    </source>
</evidence>
<evidence type="ECO:0000313" key="5">
    <source>
        <dbReference type="Proteomes" id="UP000325243"/>
    </source>
</evidence>
<feature type="chain" id="PRO_5039614450" evidence="2">
    <location>
        <begin position="26"/>
        <end position="190"/>
    </location>
</feature>
<keyword evidence="2" id="KW-0732">Signal</keyword>
<gene>
    <name evidence="4" type="ORF">FYC51_02800</name>
</gene>
<evidence type="ECO:0000256" key="2">
    <source>
        <dbReference type="SAM" id="SignalP"/>
    </source>
</evidence>
<accession>A0A5S4VF83</accession>
<reference evidence="4 5" key="1">
    <citation type="submission" date="2019-08" db="EMBL/GenBank/DDBJ databases">
        <authorList>
            <person name="Hu J."/>
        </authorList>
    </citation>
    <scope>NUCLEOTIDE SEQUENCE [LARGE SCALE GENOMIC DNA]</scope>
    <source>
        <strain evidence="4 5">NEAU-184</strain>
    </source>
</reference>
<proteinExistence type="predicted"/>
<evidence type="ECO:0000313" key="4">
    <source>
        <dbReference type="EMBL" id="TYL52695.1"/>
    </source>
</evidence>
<comment type="caution">
    <text evidence="4">The sequence shown here is derived from an EMBL/GenBank/DDBJ whole genome shotgun (WGS) entry which is preliminary data.</text>
</comment>
<evidence type="ECO:0000259" key="3">
    <source>
        <dbReference type="Pfam" id="PF14016"/>
    </source>
</evidence>
<name>A0A5S4VF83_9MICO</name>
<dbReference type="PROSITE" id="PS51257">
    <property type="entry name" value="PROKAR_LIPOPROTEIN"/>
    <property type="match status" value="1"/>
</dbReference>
<sequence>MRDMSSAASRFAVGLLAAWAVATLAACTASTDPPPQSASPTTLAAPTPTPSEGVACQDHFIAQIEWGTDPAAPQTAYIALTNTGDTDCSLSGFPSETAFLGASGPIETVGYGVEGAATADDYGRAGEVVTIAPGQRAYIWARIAQTADRASDDPCQFPVAATGCHPGVARRIRSDRRAGRHRSVPGRRRG</sequence>